<accession>A0A193LHF2</accession>
<dbReference type="AlphaFoldDB" id="A0A193LHF2"/>
<comment type="similarity">
    <text evidence="2 8 9">Belongs to the dihydrofolate reductase family.</text>
</comment>
<dbReference type="GO" id="GO:0046654">
    <property type="term" value="P:tetrahydrofolate biosynthetic process"/>
    <property type="evidence" value="ECO:0007669"/>
    <property type="project" value="UniProtKB-UniPathway"/>
</dbReference>
<organism evidence="12 13">
    <name type="scientific">Woeseia oceani</name>
    <dbReference type="NCBI Taxonomy" id="1548547"/>
    <lineage>
        <taxon>Bacteria</taxon>
        <taxon>Pseudomonadati</taxon>
        <taxon>Pseudomonadota</taxon>
        <taxon>Gammaproteobacteria</taxon>
        <taxon>Woeseiales</taxon>
        <taxon>Woeseiaceae</taxon>
        <taxon>Woeseia</taxon>
    </lineage>
</organism>
<dbReference type="Proteomes" id="UP000092695">
    <property type="component" value="Chromosome"/>
</dbReference>
<protein>
    <recommendedName>
        <fullName evidence="3 8">Dihydrofolate reductase</fullName>
        <ecNumber evidence="3 8">1.5.1.3</ecNumber>
    </recommendedName>
</protein>
<dbReference type="GO" id="GO:0046452">
    <property type="term" value="P:dihydrofolate metabolic process"/>
    <property type="evidence" value="ECO:0007669"/>
    <property type="project" value="TreeGrafter"/>
</dbReference>
<dbReference type="STRING" id="1548547.BA177_12695"/>
<evidence type="ECO:0000256" key="6">
    <source>
        <dbReference type="ARBA" id="ARBA00023002"/>
    </source>
</evidence>
<evidence type="ECO:0000313" key="13">
    <source>
        <dbReference type="Proteomes" id="UP000092695"/>
    </source>
</evidence>
<comment type="function">
    <text evidence="7 8">Key enzyme in folate metabolism. Catalyzes an essential reaction for de novo glycine and purine synthesis, and for DNA precursor synthesis.</text>
</comment>
<feature type="domain" description="DHFR" evidence="11">
    <location>
        <begin position="2"/>
        <end position="160"/>
    </location>
</feature>
<dbReference type="PRINTS" id="PR00070">
    <property type="entry name" value="DHFR"/>
</dbReference>
<keyword evidence="13" id="KW-1185">Reference proteome</keyword>
<dbReference type="Pfam" id="PF00186">
    <property type="entry name" value="DHFR_1"/>
    <property type="match status" value="1"/>
</dbReference>
<dbReference type="GO" id="GO:0070401">
    <property type="term" value="F:NADP+ binding"/>
    <property type="evidence" value="ECO:0007669"/>
    <property type="project" value="UniProtKB-ARBA"/>
</dbReference>
<dbReference type="InterPro" id="IPR012259">
    <property type="entry name" value="DHFR"/>
</dbReference>
<dbReference type="PANTHER" id="PTHR48069">
    <property type="entry name" value="DIHYDROFOLATE REDUCTASE"/>
    <property type="match status" value="1"/>
</dbReference>
<sequence length="163" mass="17861">MMISIIVAAAENNVIGQQGELPWHLPEDLKRFRSITMGKPIVMGRLTHESIGKALPGRRNIVISRQPGYAAAGCEVVPSPQAALDAAAGEDEVMIIGGGRIYEQMLPMTDRIYLTRVRSQPQGDAFFPALNETDWELLESEDFPAGPNRPLGFSVDTLQRSTD</sequence>
<gene>
    <name evidence="12" type="ORF">BA177_12695</name>
</gene>
<evidence type="ECO:0000256" key="7">
    <source>
        <dbReference type="ARBA" id="ARBA00025067"/>
    </source>
</evidence>
<dbReference type="GO" id="GO:0046655">
    <property type="term" value="P:folic acid metabolic process"/>
    <property type="evidence" value="ECO:0007669"/>
    <property type="project" value="TreeGrafter"/>
</dbReference>
<dbReference type="FunFam" id="3.40.430.10:FF:000001">
    <property type="entry name" value="Dihydrofolate reductase"/>
    <property type="match status" value="1"/>
</dbReference>
<dbReference type="GO" id="GO:0006730">
    <property type="term" value="P:one-carbon metabolic process"/>
    <property type="evidence" value="ECO:0007669"/>
    <property type="project" value="UniProtKB-KW"/>
</dbReference>
<dbReference type="PIRSF" id="PIRSF000194">
    <property type="entry name" value="DHFR"/>
    <property type="match status" value="1"/>
</dbReference>
<proteinExistence type="inferred from homology"/>
<dbReference type="EMBL" id="CP016268">
    <property type="protein sequence ID" value="ANO51947.1"/>
    <property type="molecule type" value="Genomic_DNA"/>
</dbReference>
<dbReference type="SUPFAM" id="SSF53597">
    <property type="entry name" value="Dihydrofolate reductase-like"/>
    <property type="match status" value="1"/>
</dbReference>
<evidence type="ECO:0000256" key="5">
    <source>
        <dbReference type="ARBA" id="ARBA00022857"/>
    </source>
</evidence>
<evidence type="ECO:0000259" key="11">
    <source>
        <dbReference type="PROSITE" id="PS51330"/>
    </source>
</evidence>
<dbReference type="InterPro" id="IPR024072">
    <property type="entry name" value="DHFR-like_dom_sf"/>
</dbReference>
<dbReference type="RefSeq" id="WP_068616771.1">
    <property type="nucleotide sequence ID" value="NZ_CP016268.1"/>
</dbReference>
<dbReference type="CDD" id="cd00209">
    <property type="entry name" value="DHFR"/>
    <property type="match status" value="1"/>
</dbReference>
<evidence type="ECO:0000256" key="9">
    <source>
        <dbReference type="RuleBase" id="RU004474"/>
    </source>
</evidence>
<dbReference type="UniPathway" id="UPA00077">
    <property type="reaction ID" value="UER00158"/>
</dbReference>
<dbReference type="InterPro" id="IPR017925">
    <property type="entry name" value="DHFR_CS"/>
</dbReference>
<keyword evidence="4 8" id="KW-0554">One-carbon metabolism</keyword>
<evidence type="ECO:0000256" key="2">
    <source>
        <dbReference type="ARBA" id="ARBA00009539"/>
    </source>
</evidence>
<keyword evidence="6 8" id="KW-0560">Oxidoreductase</keyword>
<comment type="catalytic activity">
    <reaction evidence="8">
        <text>(6S)-5,6,7,8-tetrahydrofolate + NADP(+) = 7,8-dihydrofolate + NADPH + H(+)</text>
        <dbReference type="Rhea" id="RHEA:15009"/>
        <dbReference type="ChEBI" id="CHEBI:15378"/>
        <dbReference type="ChEBI" id="CHEBI:57451"/>
        <dbReference type="ChEBI" id="CHEBI:57453"/>
        <dbReference type="ChEBI" id="CHEBI:57783"/>
        <dbReference type="ChEBI" id="CHEBI:58349"/>
        <dbReference type="EC" id="1.5.1.3"/>
    </reaction>
</comment>
<dbReference type="KEGG" id="woc:BA177_12695"/>
<evidence type="ECO:0000256" key="10">
    <source>
        <dbReference type="SAM" id="MobiDB-lite"/>
    </source>
</evidence>
<dbReference type="PROSITE" id="PS51330">
    <property type="entry name" value="DHFR_2"/>
    <property type="match status" value="1"/>
</dbReference>
<dbReference type="Gene3D" id="3.40.430.10">
    <property type="entry name" value="Dihydrofolate Reductase, subunit A"/>
    <property type="match status" value="1"/>
</dbReference>
<evidence type="ECO:0000313" key="12">
    <source>
        <dbReference type="EMBL" id="ANO51947.1"/>
    </source>
</evidence>
<dbReference type="OrthoDB" id="9804315at2"/>
<dbReference type="EC" id="1.5.1.3" evidence="3 8"/>
<dbReference type="GO" id="GO:0004146">
    <property type="term" value="F:dihydrofolate reductase activity"/>
    <property type="evidence" value="ECO:0007669"/>
    <property type="project" value="UniProtKB-EC"/>
</dbReference>
<dbReference type="InterPro" id="IPR001796">
    <property type="entry name" value="DHFR_dom"/>
</dbReference>
<reference evidence="12 13" key="1">
    <citation type="submission" date="2016-06" db="EMBL/GenBank/DDBJ databases">
        <title>Complete genome sequence of a deep-branching marine Gamma Proteobacterium Woeseia oceani type strain XK5.</title>
        <authorList>
            <person name="Mu D."/>
            <person name="Du Z."/>
        </authorList>
    </citation>
    <scope>NUCLEOTIDE SEQUENCE [LARGE SCALE GENOMIC DNA]</scope>
    <source>
        <strain evidence="12 13">XK5</strain>
    </source>
</reference>
<evidence type="ECO:0000256" key="8">
    <source>
        <dbReference type="PIRNR" id="PIRNR000194"/>
    </source>
</evidence>
<dbReference type="GO" id="GO:0005829">
    <property type="term" value="C:cytosol"/>
    <property type="evidence" value="ECO:0007669"/>
    <property type="project" value="TreeGrafter"/>
</dbReference>
<evidence type="ECO:0000256" key="4">
    <source>
        <dbReference type="ARBA" id="ARBA00022563"/>
    </source>
</evidence>
<dbReference type="PANTHER" id="PTHR48069:SF3">
    <property type="entry name" value="DIHYDROFOLATE REDUCTASE"/>
    <property type="match status" value="1"/>
</dbReference>
<name>A0A193LHF2_9GAMM</name>
<evidence type="ECO:0000256" key="3">
    <source>
        <dbReference type="ARBA" id="ARBA00012856"/>
    </source>
</evidence>
<comment type="pathway">
    <text evidence="1 8">Cofactor biosynthesis; tetrahydrofolate biosynthesis; 5,6,7,8-tetrahydrofolate from 7,8-dihydrofolate: step 1/1.</text>
</comment>
<keyword evidence="5 8" id="KW-0521">NADP</keyword>
<dbReference type="PROSITE" id="PS00075">
    <property type="entry name" value="DHFR_1"/>
    <property type="match status" value="1"/>
</dbReference>
<evidence type="ECO:0000256" key="1">
    <source>
        <dbReference type="ARBA" id="ARBA00004903"/>
    </source>
</evidence>
<feature type="region of interest" description="Disordered" evidence="10">
    <location>
        <begin position="141"/>
        <end position="163"/>
    </location>
</feature>